<sequence>MGTDNLSSKSPISKISNATLREIFLHCLPQYPLENSKEQQPKTTIAPLLLCRICSSWRKVALASTALWSHFSCALTVYEDRDGEEFVLVKKEVEFVRWWRKNQGTTPPLLRLRIKATKTQPKSLQRAGADDDDEDDDAKDEEDEDDDAAFLVEYIASAQYLDLDAFYWKRVEEAIEEGNEIAFPNMRTLVKNGYDYELDNAPFYGEFIASSPSMLQRISAHRDCLTLEDTEIPTNWSALTHMSIRDSAFSLDFWFALIRAVPNLQWGYFDIRDLEGFEELASSEPDECTLPHLSTLCVAFRDKDEIAEMLDFSTFFKGLHLPAVRTLSLSWFIAGPCFDRDIIGDLYKVLKCTPAVTTLALAECSFDIDDPVAGSASPDGAKKDRKGLEAVWRVVPDLVDLQFVMPQEGTRERTREDVEEQVDGFMNEILFTGGTWLDLRNHACPIRNVTIMDSWPVRYYGSGSESEPEDGLDSEVADGDSIGDFAMSCIKKHDGELPNIVFELSSNSVARIAADAWKEWGSI</sequence>
<dbReference type="AlphaFoldDB" id="A0A9P5ZEZ2"/>
<evidence type="ECO:0000313" key="3">
    <source>
        <dbReference type="Proteomes" id="UP000807469"/>
    </source>
</evidence>
<evidence type="ECO:0008006" key="4">
    <source>
        <dbReference type="Google" id="ProtNLM"/>
    </source>
</evidence>
<comment type="caution">
    <text evidence="2">The sequence shown here is derived from an EMBL/GenBank/DDBJ whole genome shotgun (WGS) entry which is preliminary data.</text>
</comment>
<organism evidence="2 3">
    <name type="scientific">Pholiota conissans</name>
    <dbReference type="NCBI Taxonomy" id="109636"/>
    <lineage>
        <taxon>Eukaryota</taxon>
        <taxon>Fungi</taxon>
        <taxon>Dikarya</taxon>
        <taxon>Basidiomycota</taxon>
        <taxon>Agaricomycotina</taxon>
        <taxon>Agaricomycetes</taxon>
        <taxon>Agaricomycetidae</taxon>
        <taxon>Agaricales</taxon>
        <taxon>Agaricineae</taxon>
        <taxon>Strophariaceae</taxon>
        <taxon>Pholiota</taxon>
    </lineage>
</organism>
<protein>
    <recommendedName>
        <fullName evidence="4">F-box domain-containing protein</fullName>
    </recommendedName>
</protein>
<proteinExistence type="predicted"/>
<reference evidence="2" key="1">
    <citation type="submission" date="2020-11" db="EMBL/GenBank/DDBJ databases">
        <authorList>
            <consortium name="DOE Joint Genome Institute"/>
            <person name="Ahrendt S."/>
            <person name="Riley R."/>
            <person name="Andreopoulos W."/>
            <person name="Labutti K."/>
            <person name="Pangilinan J."/>
            <person name="Ruiz-Duenas F.J."/>
            <person name="Barrasa J.M."/>
            <person name="Sanchez-Garcia M."/>
            <person name="Camarero S."/>
            <person name="Miyauchi S."/>
            <person name="Serrano A."/>
            <person name="Linde D."/>
            <person name="Babiker R."/>
            <person name="Drula E."/>
            <person name="Ayuso-Fernandez I."/>
            <person name="Pacheco R."/>
            <person name="Padilla G."/>
            <person name="Ferreira P."/>
            <person name="Barriuso J."/>
            <person name="Kellner H."/>
            <person name="Castanera R."/>
            <person name="Alfaro M."/>
            <person name="Ramirez L."/>
            <person name="Pisabarro A.G."/>
            <person name="Kuo A."/>
            <person name="Tritt A."/>
            <person name="Lipzen A."/>
            <person name="He G."/>
            <person name="Yan M."/>
            <person name="Ng V."/>
            <person name="Cullen D."/>
            <person name="Martin F."/>
            <person name="Rosso M.-N."/>
            <person name="Henrissat B."/>
            <person name="Hibbett D."/>
            <person name="Martinez A.T."/>
            <person name="Grigoriev I.V."/>
        </authorList>
    </citation>
    <scope>NUCLEOTIDE SEQUENCE</scope>
    <source>
        <strain evidence="2">CIRM-BRFM 674</strain>
    </source>
</reference>
<keyword evidence="3" id="KW-1185">Reference proteome</keyword>
<dbReference type="EMBL" id="MU155137">
    <property type="protein sequence ID" value="KAF9485219.1"/>
    <property type="molecule type" value="Genomic_DNA"/>
</dbReference>
<dbReference type="Proteomes" id="UP000807469">
    <property type="component" value="Unassembled WGS sequence"/>
</dbReference>
<feature type="compositionally biased region" description="Acidic residues" evidence="1">
    <location>
        <begin position="130"/>
        <end position="143"/>
    </location>
</feature>
<feature type="region of interest" description="Disordered" evidence="1">
    <location>
        <begin position="120"/>
        <end position="143"/>
    </location>
</feature>
<evidence type="ECO:0000313" key="2">
    <source>
        <dbReference type="EMBL" id="KAF9485219.1"/>
    </source>
</evidence>
<accession>A0A9P5ZEZ2</accession>
<dbReference type="OrthoDB" id="3139399at2759"/>
<evidence type="ECO:0000256" key="1">
    <source>
        <dbReference type="SAM" id="MobiDB-lite"/>
    </source>
</evidence>
<name>A0A9P5ZEZ2_9AGAR</name>
<gene>
    <name evidence="2" type="ORF">BDN70DRAFT_680604</name>
</gene>